<dbReference type="OrthoDB" id="242612at2"/>
<feature type="signal peptide" evidence="1">
    <location>
        <begin position="1"/>
        <end position="20"/>
    </location>
</feature>
<reference evidence="2 3" key="1">
    <citation type="submission" date="2018-04" db="EMBL/GenBank/DDBJ databases">
        <title>Chitinophaga fuyangensis sp. nov., isolated from soil in a chemical factory.</title>
        <authorList>
            <person name="Chen K."/>
        </authorList>
    </citation>
    <scope>NUCLEOTIDE SEQUENCE [LARGE SCALE GENOMIC DNA]</scope>
    <source>
        <strain evidence="2 3">LY-1</strain>
    </source>
</reference>
<dbReference type="Proteomes" id="UP000244450">
    <property type="component" value="Unassembled WGS sequence"/>
</dbReference>
<evidence type="ECO:0000313" key="3">
    <source>
        <dbReference type="Proteomes" id="UP000244450"/>
    </source>
</evidence>
<name>A0A2T7BCK2_9BACT</name>
<dbReference type="AlphaFoldDB" id="A0A2T7BCK2"/>
<protein>
    <recommendedName>
        <fullName evidence="4">DUF3863 domain-containing protein</fullName>
    </recommendedName>
</protein>
<gene>
    <name evidence="2" type="ORF">DCC81_20485</name>
</gene>
<dbReference type="EMBL" id="QCYK01000003">
    <property type="protein sequence ID" value="PUZ22805.1"/>
    <property type="molecule type" value="Genomic_DNA"/>
</dbReference>
<comment type="caution">
    <text evidence="2">The sequence shown here is derived from an EMBL/GenBank/DDBJ whole genome shotgun (WGS) entry which is preliminary data.</text>
</comment>
<dbReference type="RefSeq" id="WP_108688550.1">
    <property type="nucleotide sequence ID" value="NZ_QCYK01000003.1"/>
</dbReference>
<organism evidence="2 3">
    <name type="scientific">Chitinophaga parva</name>
    <dbReference type="NCBI Taxonomy" id="2169414"/>
    <lineage>
        <taxon>Bacteria</taxon>
        <taxon>Pseudomonadati</taxon>
        <taxon>Bacteroidota</taxon>
        <taxon>Chitinophagia</taxon>
        <taxon>Chitinophagales</taxon>
        <taxon>Chitinophagaceae</taxon>
        <taxon>Chitinophaga</taxon>
    </lineage>
</organism>
<evidence type="ECO:0000313" key="2">
    <source>
        <dbReference type="EMBL" id="PUZ22805.1"/>
    </source>
</evidence>
<evidence type="ECO:0000256" key="1">
    <source>
        <dbReference type="SAM" id="SignalP"/>
    </source>
</evidence>
<sequence length="409" mass="46695">MKRTIASLLTLLLLPFMAGAQKKSYAFNENGISRQVLENYLDKAITMVYLLTPDKPEGNRPYPYHADDIRMVKNTGAKFIGRAIYRWGGESMLNKPAFWDTARAIIHELHAYDPDIIFQGCLFEIVTTDVNQVSVPAWVFQAYGLPVTSRNFNYNAMLNRQGKLVDHWRKGSSVPDITEQETQLWFYFLACSYINMGCEAFHLGQVELIGMNDPGRDAWEKITGKIRDYAKAHARRHWVLLDAHVPGGGMLKDGKSLLDFNSFPLRIKEIPEKPCKGKLQVNYLDGIYNKSKGGISPSGWPCEHLPYLVEFDNFGRSDKPNVADTTSHFVWGWDEISWLSLQPEAYRNSWLQYAHNWIKRTDPNGHLEMPGSRMITCPNTSQGSYRANTRSLACPIGYSQEETIKTLFH</sequence>
<keyword evidence="3" id="KW-1185">Reference proteome</keyword>
<accession>A0A2T7BCK2</accession>
<proteinExistence type="predicted"/>
<keyword evidence="1" id="KW-0732">Signal</keyword>
<evidence type="ECO:0008006" key="4">
    <source>
        <dbReference type="Google" id="ProtNLM"/>
    </source>
</evidence>
<feature type="chain" id="PRO_5015786690" description="DUF3863 domain-containing protein" evidence="1">
    <location>
        <begin position="21"/>
        <end position="409"/>
    </location>
</feature>